<evidence type="ECO:0000313" key="2">
    <source>
        <dbReference type="EMBL" id="CDI66910.1"/>
    </source>
</evidence>
<dbReference type="PANTHER" id="PTHR40588">
    <property type="entry name" value="MRNA INTERFERASE TOXIN YAFQ"/>
    <property type="match status" value="1"/>
</dbReference>
<dbReference type="InterPro" id="IPR004386">
    <property type="entry name" value="Toxin_YafQ-like"/>
</dbReference>
<dbReference type="SUPFAM" id="SSF143011">
    <property type="entry name" value="RelE-like"/>
    <property type="match status" value="1"/>
</dbReference>
<name>A0AAV2W2Y2_9BIFI</name>
<dbReference type="PANTHER" id="PTHR40588:SF1">
    <property type="entry name" value="MRNA INTERFERASE TOXIN YAFQ"/>
    <property type="match status" value="1"/>
</dbReference>
<reference evidence="2 3" key="1">
    <citation type="submission" date="2013-10" db="EMBL/GenBank/DDBJ databases">
        <authorList>
            <person name="Manrique M."/>
        </authorList>
    </citation>
    <scope>NUCLEOTIDE SEQUENCE [LARGE SCALE GENOMIC DNA]</scope>
    <source>
        <strain evidence="2 3">IM386</strain>
    </source>
</reference>
<dbReference type="RefSeq" id="WP_014698301.1">
    <property type="nucleotide sequence ID" value="NZ_CBUQ010000003.1"/>
</dbReference>
<dbReference type="Proteomes" id="UP000035645">
    <property type="component" value="Unassembled WGS sequence"/>
</dbReference>
<dbReference type="AlphaFoldDB" id="A0AAV2W2Y2"/>
<dbReference type="GO" id="GO:0004521">
    <property type="term" value="F:RNA endonuclease activity"/>
    <property type="evidence" value="ECO:0007669"/>
    <property type="project" value="TreeGrafter"/>
</dbReference>
<evidence type="ECO:0000313" key="3">
    <source>
        <dbReference type="Proteomes" id="UP000035645"/>
    </source>
</evidence>
<organism evidence="2 3">
    <name type="scientific">Bifidobacterium animalis subsp. animalis IM386</name>
    <dbReference type="NCBI Taxonomy" id="1402194"/>
    <lineage>
        <taxon>Bacteria</taxon>
        <taxon>Bacillati</taxon>
        <taxon>Actinomycetota</taxon>
        <taxon>Actinomycetes</taxon>
        <taxon>Bifidobacteriales</taxon>
        <taxon>Bifidobacteriaceae</taxon>
        <taxon>Bifidobacterium</taxon>
    </lineage>
</organism>
<dbReference type="NCBIfam" id="TIGR02385">
    <property type="entry name" value="RelE_StbE"/>
    <property type="match status" value="1"/>
</dbReference>
<dbReference type="GO" id="GO:0006415">
    <property type="term" value="P:translational termination"/>
    <property type="evidence" value="ECO:0007669"/>
    <property type="project" value="TreeGrafter"/>
</dbReference>
<dbReference type="GO" id="GO:0006402">
    <property type="term" value="P:mRNA catabolic process"/>
    <property type="evidence" value="ECO:0007669"/>
    <property type="project" value="TreeGrafter"/>
</dbReference>
<keyword evidence="1" id="KW-1277">Toxin-antitoxin system</keyword>
<dbReference type="InterPro" id="IPR007712">
    <property type="entry name" value="RelE/ParE_toxin"/>
</dbReference>
<evidence type="ECO:0000256" key="1">
    <source>
        <dbReference type="ARBA" id="ARBA00022649"/>
    </source>
</evidence>
<accession>A0AAV2W2Y2</accession>
<gene>
    <name evidence="2" type="ORF">BANIM336_00209</name>
</gene>
<reference evidence="2 3" key="2">
    <citation type="submission" date="2015-01" db="EMBL/GenBank/DDBJ databases">
        <title>Genome sequence of a Bifidobacterium animalis strain.</title>
        <authorList>
            <person name="Bogovic-Matijasic B."/>
            <person name="Hacin B."/>
            <person name="Citar M."/>
            <person name="Svigelj K."/>
            <person name="Stempelj M."/>
            <person name="Rogelj I."/>
        </authorList>
    </citation>
    <scope>NUCLEOTIDE SEQUENCE [LARGE SCALE GENOMIC DNA]</scope>
    <source>
        <strain evidence="2 3">IM386</strain>
    </source>
</reference>
<comment type="caution">
    <text evidence="2">The sequence shown here is derived from an EMBL/GenBank/DDBJ whole genome shotgun (WGS) entry which is preliminary data.</text>
</comment>
<protein>
    <recommendedName>
        <fullName evidence="4">Addiction module toxin RelE</fullName>
    </recommendedName>
</protein>
<dbReference type="InterPro" id="IPR035093">
    <property type="entry name" value="RelE/ParE_toxin_dom_sf"/>
</dbReference>
<sequence>MNSELRRIAFTPEYLQDLKRLKKKHVDVHAIDAAVRAIMQRETSLLATKYRDHALGGQWRGFRELHISGDWLLIYCINDDALTLVLTRTGSHDRLLSSRVDARTIRGYRRL</sequence>
<dbReference type="Gene3D" id="3.30.2310.20">
    <property type="entry name" value="RelE-like"/>
    <property type="match status" value="1"/>
</dbReference>
<dbReference type="EMBL" id="CBUQ010000003">
    <property type="protein sequence ID" value="CDI66910.1"/>
    <property type="molecule type" value="Genomic_DNA"/>
</dbReference>
<proteinExistence type="predicted"/>
<dbReference type="Pfam" id="PF15738">
    <property type="entry name" value="YafQ_toxin"/>
    <property type="match status" value="1"/>
</dbReference>
<evidence type="ECO:0008006" key="4">
    <source>
        <dbReference type="Google" id="ProtNLM"/>
    </source>
</evidence>